<proteinExistence type="predicted"/>
<dbReference type="InterPro" id="IPR046346">
    <property type="entry name" value="Aminoacid_DH-like_N_sf"/>
</dbReference>
<dbReference type="GO" id="GO:0035999">
    <property type="term" value="P:tetrahydrofolate interconversion"/>
    <property type="evidence" value="ECO:0007669"/>
    <property type="project" value="TreeGrafter"/>
</dbReference>
<dbReference type="InterPro" id="IPR020630">
    <property type="entry name" value="THF_DH/CycHdrlase_cat_dom"/>
</dbReference>
<dbReference type="GO" id="GO:0005829">
    <property type="term" value="C:cytosol"/>
    <property type="evidence" value="ECO:0007669"/>
    <property type="project" value="TreeGrafter"/>
</dbReference>
<dbReference type="Pfam" id="PF00763">
    <property type="entry name" value="THF_DHG_CYH"/>
    <property type="match status" value="1"/>
</dbReference>
<dbReference type="OrthoDB" id="5126881at2759"/>
<feature type="domain" description="Tetrahydrofolate dehydrogenase/cyclohydrolase catalytic" evidence="1">
    <location>
        <begin position="4"/>
        <end position="66"/>
    </location>
</feature>
<evidence type="ECO:0000313" key="3">
    <source>
        <dbReference type="RefSeq" id="XP_022138066.1"/>
    </source>
</evidence>
<protein>
    <submittedName>
        <fullName evidence="3">Bifunctional protein FolD 4, chloroplastic-like</fullName>
    </submittedName>
</protein>
<dbReference type="SUPFAM" id="SSF53223">
    <property type="entry name" value="Aminoacid dehydrogenase-like, N-terminal domain"/>
    <property type="match status" value="1"/>
</dbReference>
<evidence type="ECO:0000259" key="1">
    <source>
        <dbReference type="Pfam" id="PF00763"/>
    </source>
</evidence>
<dbReference type="GO" id="GO:0004477">
    <property type="term" value="F:methenyltetrahydrofolate cyclohydrolase activity"/>
    <property type="evidence" value="ECO:0007669"/>
    <property type="project" value="TreeGrafter"/>
</dbReference>
<dbReference type="KEGG" id="mcha:111009327"/>
<dbReference type="PANTHER" id="PTHR48099">
    <property type="entry name" value="C-1-TETRAHYDROFOLATE SYNTHASE, CYTOPLASMIC-RELATED"/>
    <property type="match status" value="1"/>
</dbReference>
<dbReference type="Proteomes" id="UP000504603">
    <property type="component" value="Unplaced"/>
</dbReference>
<sequence>MKVMDGELVAKEMMEEICGEVSRMKDAIGVAPGLALIRVGNLGSFELYVANVKKACESVEYEAVLSSISLHKDVDAFNSIHYAPRVLRNIRGVQAFAPCMPKGCIKLLHKYSIDIKGKLLSLVAAAKLKQGALLICFSCSIQLQLTTYRRISLCGPNSYGYVHLNDYSSPQCSTTSISSSWNSGLSMF</sequence>
<dbReference type="RefSeq" id="XP_022138066.1">
    <property type="nucleotide sequence ID" value="XM_022282374.1"/>
</dbReference>
<reference evidence="3" key="1">
    <citation type="submission" date="2025-08" db="UniProtKB">
        <authorList>
            <consortium name="RefSeq"/>
        </authorList>
    </citation>
    <scope>IDENTIFICATION</scope>
    <source>
        <strain evidence="3">OHB3-1</strain>
    </source>
</reference>
<accession>A0A6J1C8N4</accession>
<evidence type="ECO:0000313" key="2">
    <source>
        <dbReference type="Proteomes" id="UP000504603"/>
    </source>
</evidence>
<keyword evidence="2" id="KW-1185">Reference proteome</keyword>
<dbReference type="AlphaFoldDB" id="A0A6J1C8N4"/>
<dbReference type="GO" id="GO:0004488">
    <property type="term" value="F:methylenetetrahydrofolate dehydrogenase (NADP+) activity"/>
    <property type="evidence" value="ECO:0007669"/>
    <property type="project" value="InterPro"/>
</dbReference>
<dbReference type="PANTHER" id="PTHR48099:SF5">
    <property type="entry name" value="C-1-TETRAHYDROFOLATE SYNTHASE, CYTOPLASMIC"/>
    <property type="match status" value="1"/>
</dbReference>
<dbReference type="GeneID" id="111009327"/>
<name>A0A6J1C8N4_MOMCH</name>
<dbReference type="Gene3D" id="3.40.50.720">
    <property type="entry name" value="NAD(P)-binding Rossmann-like Domain"/>
    <property type="match status" value="1"/>
</dbReference>
<dbReference type="Gene3D" id="3.40.50.10860">
    <property type="entry name" value="Leucine Dehydrogenase, chain A, domain 1"/>
    <property type="match status" value="2"/>
</dbReference>
<organism evidence="2 3">
    <name type="scientific">Momordica charantia</name>
    <name type="common">Bitter gourd</name>
    <name type="synonym">Balsam pear</name>
    <dbReference type="NCBI Taxonomy" id="3673"/>
    <lineage>
        <taxon>Eukaryota</taxon>
        <taxon>Viridiplantae</taxon>
        <taxon>Streptophyta</taxon>
        <taxon>Embryophyta</taxon>
        <taxon>Tracheophyta</taxon>
        <taxon>Spermatophyta</taxon>
        <taxon>Magnoliopsida</taxon>
        <taxon>eudicotyledons</taxon>
        <taxon>Gunneridae</taxon>
        <taxon>Pentapetalae</taxon>
        <taxon>rosids</taxon>
        <taxon>fabids</taxon>
        <taxon>Cucurbitales</taxon>
        <taxon>Cucurbitaceae</taxon>
        <taxon>Momordiceae</taxon>
        <taxon>Momordica</taxon>
    </lineage>
</organism>
<gene>
    <name evidence="3" type="primary">LOC111009327</name>
</gene>